<evidence type="ECO:0000256" key="1">
    <source>
        <dbReference type="SAM" id="MobiDB-lite"/>
    </source>
</evidence>
<dbReference type="Proteomes" id="UP000604083">
    <property type="component" value="Unassembled WGS sequence"/>
</dbReference>
<organism evidence="3 4">
    <name type="scientific">Roseibacillus ishigakijimensis</name>
    <dbReference type="NCBI Taxonomy" id="454146"/>
    <lineage>
        <taxon>Bacteria</taxon>
        <taxon>Pseudomonadati</taxon>
        <taxon>Verrucomicrobiota</taxon>
        <taxon>Verrucomicrobiia</taxon>
        <taxon>Verrucomicrobiales</taxon>
        <taxon>Verrucomicrobiaceae</taxon>
        <taxon>Roseibacillus</taxon>
    </lineage>
</organism>
<feature type="transmembrane region" description="Helical" evidence="2">
    <location>
        <begin position="391"/>
        <end position="410"/>
    </location>
</feature>
<accession>A0A934RNR7</accession>
<evidence type="ECO:0000313" key="3">
    <source>
        <dbReference type="EMBL" id="MBK1834203.1"/>
    </source>
</evidence>
<keyword evidence="2" id="KW-0812">Transmembrane</keyword>
<feature type="transmembrane region" description="Helical" evidence="2">
    <location>
        <begin position="361"/>
        <end position="379"/>
    </location>
</feature>
<feature type="transmembrane region" description="Helical" evidence="2">
    <location>
        <begin position="336"/>
        <end position="355"/>
    </location>
</feature>
<dbReference type="RefSeq" id="WP_200391638.1">
    <property type="nucleotide sequence ID" value="NZ_JAENIO010000019.1"/>
</dbReference>
<evidence type="ECO:0000256" key="2">
    <source>
        <dbReference type="SAM" id="Phobius"/>
    </source>
</evidence>
<comment type="caution">
    <text evidence="3">The sequence shown here is derived from an EMBL/GenBank/DDBJ whole genome shotgun (WGS) entry which is preliminary data.</text>
</comment>
<feature type="transmembrane region" description="Helical" evidence="2">
    <location>
        <begin position="188"/>
        <end position="209"/>
    </location>
</feature>
<keyword evidence="2" id="KW-0472">Membrane</keyword>
<keyword evidence="4" id="KW-1185">Reference proteome</keyword>
<protein>
    <recommendedName>
        <fullName evidence="5">ABC-2 type transport system permease protein</fullName>
    </recommendedName>
</protein>
<name>A0A934RNR7_9BACT</name>
<gene>
    <name evidence="3" type="ORF">JIN78_09030</name>
</gene>
<evidence type="ECO:0000313" key="4">
    <source>
        <dbReference type="Proteomes" id="UP000604083"/>
    </source>
</evidence>
<feature type="transmembrane region" description="Helical" evidence="2">
    <location>
        <begin position="155"/>
        <end position="176"/>
    </location>
</feature>
<reference evidence="3" key="1">
    <citation type="submission" date="2021-01" db="EMBL/GenBank/DDBJ databases">
        <title>Modified the classification status of verrucomicrobia.</title>
        <authorList>
            <person name="Feng X."/>
        </authorList>
    </citation>
    <scope>NUCLEOTIDE SEQUENCE</scope>
    <source>
        <strain evidence="3">KCTC 12986</strain>
    </source>
</reference>
<evidence type="ECO:0008006" key="5">
    <source>
        <dbReference type="Google" id="ProtNLM"/>
    </source>
</evidence>
<proteinExistence type="predicted"/>
<dbReference type="AlphaFoldDB" id="A0A934RNR7"/>
<feature type="region of interest" description="Disordered" evidence="1">
    <location>
        <begin position="1"/>
        <end position="20"/>
    </location>
</feature>
<keyword evidence="2" id="KW-1133">Transmembrane helix</keyword>
<sequence>MPEESAQSAPPPLPPSPWHKTGDFSDRLSPMLVKELRQGLRTHSFVVLFLVMQGLLAFILLTTAAADTNAGEFISALIFFFFSLAALVVQPLRGISAISSEVKADTIDLMALTKLSAWRIVIGKWNAIVSQTALLLFAIVPYLILRYFFGGMQLFAELLLLGSLFFLSTVFTAITVGLSASTLALVRALPLLGGLFLVFPIGGIAFSGLDEVLEMLTPSEKHEWFALGAFYAIAAYVGYFFLELATTAIAPSAENRATRKRLVALVILPTVFISCLQVDWSLAWVLSLLLLLMLTLDLFTERADYPSIVLRPFLHFGYPGSLLARFFAPGWATGQLFFALLVGLLVALDFFLAKRPPEPDFWPVIGALLGIVLLPLALLNIFHARLPNRMAIYLLLSITLCGLFPLFEVLDNLNDSGTLLKVFAFFPHVQLLLVDDFRVFNPLTEGQKLTLTWASTTCYFLLALFFSRHALANLSRLEREEREGRNHSAGEVHPPTD</sequence>
<feature type="transmembrane region" description="Helical" evidence="2">
    <location>
        <begin position="451"/>
        <end position="471"/>
    </location>
</feature>
<feature type="transmembrane region" description="Helical" evidence="2">
    <location>
        <begin position="128"/>
        <end position="149"/>
    </location>
</feature>
<feature type="transmembrane region" description="Helical" evidence="2">
    <location>
        <begin position="229"/>
        <end position="250"/>
    </location>
</feature>
<feature type="transmembrane region" description="Helical" evidence="2">
    <location>
        <begin position="72"/>
        <end position="89"/>
    </location>
</feature>
<dbReference type="EMBL" id="JAENIO010000019">
    <property type="protein sequence ID" value="MBK1834203.1"/>
    <property type="molecule type" value="Genomic_DNA"/>
</dbReference>
<feature type="transmembrane region" description="Helical" evidence="2">
    <location>
        <begin position="45"/>
        <end position="66"/>
    </location>
</feature>
<feature type="transmembrane region" description="Helical" evidence="2">
    <location>
        <begin position="262"/>
        <end position="293"/>
    </location>
</feature>